<reference evidence="3" key="1">
    <citation type="submission" date="2023-02" db="EMBL/GenBank/DDBJ databases">
        <title>Genome of Flavobacteriaceae gen. nov. sp. strain F89.</title>
        <authorList>
            <person name="Wang Y."/>
        </authorList>
    </citation>
    <scope>NUCLEOTIDE SEQUENCE</scope>
    <source>
        <strain evidence="3">F89</strain>
    </source>
</reference>
<name>A0AAE3EZZ8_9FLAO</name>
<comment type="caution">
    <text evidence="3">The sequence shown here is derived from an EMBL/GenBank/DDBJ whole genome shotgun (WGS) entry which is preliminary data.</text>
</comment>
<dbReference type="AlphaFoldDB" id="A0AAE3EZZ8"/>
<dbReference type="RefSeq" id="WP_317903922.1">
    <property type="nucleotide sequence ID" value="NZ_JAIRBC010000045.1"/>
</dbReference>
<accession>A0AAE3EZZ8</accession>
<dbReference type="Gene3D" id="2.60.120.10">
    <property type="entry name" value="Jelly Rolls"/>
    <property type="match status" value="2"/>
</dbReference>
<evidence type="ECO:0000256" key="1">
    <source>
        <dbReference type="ARBA" id="ARBA00022723"/>
    </source>
</evidence>
<evidence type="ECO:0000313" key="3">
    <source>
        <dbReference type="EMBL" id="MCG2462787.1"/>
    </source>
</evidence>
<dbReference type="InterPro" id="IPR051804">
    <property type="entry name" value="Carb_Metab_Reg_Kinase/Isom"/>
</dbReference>
<keyword evidence="1" id="KW-0479">Metal-binding</keyword>
<dbReference type="InterPro" id="IPR014710">
    <property type="entry name" value="RmlC-like_jellyroll"/>
</dbReference>
<protein>
    <submittedName>
        <fullName evidence="3">Class I mannose-6-phosphate isomerase</fullName>
    </submittedName>
</protein>
<dbReference type="Proteomes" id="UP001200642">
    <property type="component" value="Unassembled WGS sequence"/>
</dbReference>
<sequence length="589" mass="67854">MKRNTYQFLIPEKKVKNSNTTYDIYPTHSISDGEIETGYQSLANRLVSERILILDGYIGVDWAEVISVLSPLIKNNGKTLRVTDINSCLKPEKDICKMVEPFLGGEDPIFGFRANIELKDYFDPNKIEDITPDENVDIQIIFGTGASQCGIEGFLVYFDLPKNELQYRMKAGAIKNLGLSAAKDANQMYKHFYFVDWVVLNNEKRSLLSKISIIVDQQRPGHPTWMDGKILRNALTKMSKSYFRVRPWFQPGVWGGQWMKNRFDGLNKKQDNYAWSFEMIVPENGLLFESDGRLLEVSFDMLMYQNKENVLGKAAKRFGNEFPIRFNFLDTFDGDNLSVQCHPSPEYIKKEFGENFTQDETYYMLDSCEDAEVYLGFQKGIDPDEFQRALEHSFETKETLDVERYVQKFKSKKHDLFLIPHGTVHCSGINNMVLEISATTYLFTFKMYDWQRMDLDGKPRPINIDHAFKNLNFDRQGLDVAETLISHPVVESAGEGWKKVHLPTHADHFYDIYRYEFEGEIEIETLDQCHLLMLVEGESIELNVNGNIPHTFHYAETFAVPAAAGMYQLKNKGDTTAKVIVSFVKDEAC</sequence>
<dbReference type="PANTHER" id="PTHR42742">
    <property type="entry name" value="TRANSCRIPTIONAL REPRESSOR MPRA"/>
    <property type="match status" value="1"/>
</dbReference>
<proteinExistence type="predicted"/>
<keyword evidence="3" id="KW-0413">Isomerase</keyword>
<dbReference type="InterPro" id="IPR011051">
    <property type="entry name" value="RmlC_Cupin_sf"/>
</dbReference>
<keyword evidence="4" id="KW-1185">Reference proteome</keyword>
<dbReference type="CDD" id="cd07010">
    <property type="entry name" value="cupin_PMI_type_I_N_bac"/>
    <property type="match status" value="1"/>
</dbReference>
<dbReference type="EMBL" id="JAIRBC010000045">
    <property type="protein sequence ID" value="MCG2462787.1"/>
    <property type="molecule type" value="Genomic_DNA"/>
</dbReference>
<evidence type="ECO:0000313" key="4">
    <source>
        <dbReference type="Proteomes" id="UP001200642"/>
    </source>
</evidence>
<gene>
    <name evidence="3" type="ORF">K8352_18635</name>
</gene>
<dbReference type="GO" id="GO:0046872">
    <property type="term" value="F:metal ion binding"/>
    <property type="evidence" value="ECO:0007669"/>
    <property type="project" value="UniProtKB-KW"/>
</dbReference>
<dbReference type="GO" id="GO:0016853">
    <property type="term" value="F:isomerase activity"/>
    <property type="evidence" value="ECO:0007669"/>
    <property type="project" value="UniProtKB-KW"/>
</dbReference>
<dbReference type="PANTHER" id="PTHR42742:SF3">
    <property type="entry name" value="FRUCTOKINASE"/>
    <property type="match status" value="1"/>
</dbReference>
<keyword evidence="2" id="KW-0862">Zinc</keyword>
<organism evidence="3 4">
    <name type="scientific">Cerina litoralis</name>
    <dbReference type="NCBI Taxonomy" id="2874477"/>
    <lineage>
        <taxon>Bacteria</taxon>
        <taxon>Pseudomonadati</taxon>
        <taxon>Bacteroidota</taxon>
        <taxon>Flavobacteriia</taxon>
        <taxon>Flavobacteriales</taxon>
        <taxon>Flavobacteriaceae</taxon>
        <taxon>Cerina</taxon>
    </lineage>
</organism>
<evidence type="ECO:0000256" key="2">
    <source>
        <dbReference type="ARBA" id="ARBA00022833"/>
    </source>
</evidence>
<dbReference type="SUPFAM" id="SSF51182">
    <property type="entry name" value="RmlC-like cupins"/>
    <property type="match status" value="1"/>
</dbReference>